<evidence type="ECO:0000256" key="1">
    <source>
        <dbReference type="SAM" id="Phobius"/>
    </source>
</evidence>
<comment type="caution">
    <text evidence="2">The sequence shown here is derived from an EMBL/GenBank/DDBJ whole genome shotgun (WGS) entry which is preliminary data.</text>
</comment>
<keyword evidence="1" id="KW-1133">Transmembrane helix</keyword>
<keyword evidence="1" id="KW-0812">Transmembrane</keyword>
<keyword evidence="1" id="KW-0472">Membrane</keyword>
<name>A0ABD4WU75_PRIMG</name>
<gene>
    <name evidence="2" type="ORF">PVE99_14095</name>
</gene>
<feature type="transmembrane region" description="Helical" evidence="1">
    <location>
        <begin position="76"/>
        <end position="97"/>
    </location>
</feature>
<dbReference type="Proteomes" id="UP001213771">
    <property type="component" value="Unassembled WGS sequence"/>
</dbReference>
<evidence type="ECO:0000313" key="3">
    <source>
        <dbReference type="Proteomes" id="UP001213771"/>
    </source>
</evidence>
<dbReference type="AlphaFoldDB" id="A0ABD4WU75"/>
<feature type="transmembrane region" description="Helical" evidence="1">
    <location>
        <begin position="41"/>
        <end position="64"/>
    </location>
</feature>
<feature type="transmembrane region" description="Helical" evidence="1">
    <location>
        <begin position="103"/>
        <end position="127"/>
    </location>
</feature>
<evidence type="ECO:0000313" key="2">
    <source>
        <dbReference type="EMBL" id="MDD9783516.1"/>
    </source>
</evidence>
<protein>
    <submittedName>
        <fullName evidence="2">Uncharacterized protein</fullName>
    </submittedName>
</protein>
<feature type="transmembrane region" description="Helical" evidence="1">
    <location>
        <begin position="182"/>
        <end position="204"/>
    </location>
</feature>
<reference evidence="2 3" key="1">
    <citation type="submission" date="2023-02" db="EMBL/GenBank/DDBJ databases">
        <authorList>
            <person name="Olszewska D."/>
        </authorList>
    </citation>
    <scope>NUCLEOTIDE SEQUENCE [LARGE SCALE GENOMIC DNA]</scope>
    <source>
        <strain evidence="2 3">FDU301</strain>
    </source>
</reference>
<accession>A0ABD4WU75</accession>
<dbReference type="RefSeq" id="WP_257146573.1">
    <property type="nucleotide sequence ID" value="NZ_JARAOX010000169.1"/>
</dbReference>
<organism evidence="2 3">
    <name type="scientific">Priestia megaterium</name>
    <name type="common">Bacillus megaterium</name>
    <dbReference type="NCBI Taxonomy" id="1404"/>
    <lineage>
        <taxon>Bacteria</taxon>
        <taxon>Bacillati</taxon>
        <taxon>Bacillota</taxon>
        <taxon>Bacilli</taxon>
        <taxon>Bacillales</taxon>
        <taxon>Bacillaceae</taxon>
        <taxon>Priestia</taxon>
    </lineage>
</organism>
<feature type="transmembrane region" description="Helical" evidence="1">
    <location>
        <begin position="139"/>
        <end position="162"/>
    </location>
</feature>
<sequence length="222" mass="25893">MSFLLSLLPFSFLKKFRFPSGREVNEDKMFDKTNVEMLQQRVKLVSLALVVSYPIYIYIGFSLLQHAGTSQFRHILIGIHFTSFALSSLYLFFYYVSKRKERFANYLSTIVYGYIFYYVFAAALSTINSQLFTGRVDVYMMLLISTAVLCPMKLKQLCIIFIPNHLFLLYGLSRYVPDSFSLISKQINTTAAVAIALLISYILYTYRHKEYMSHLQLKKKRT</sequence>
<proteinExistence type="predicted"/>
<dbReference type="EMBL" id="JARAOX010000169">
    <property type="protein sequence ID" value="MDD9783516.1"/>
    <property type="molecule type" value="Genomic_DNA"/>
</dbReference>